<dbReference type="RefSeq" id="WP_202857272.1">
    <property type="nucleotide sequence ID" value="NZ_JAEUGD010000053.1"/>
</dbReference>
<dbReference type="Proteomes" id="UP000614216">
    <property type="component" value="Unassembled WGS sequence"/>
</dbReference>
<dbReference type="AlphaFoldDB" id="A0A937FZA8"/>
<organism evidence="1 2">
    <name type="scientific">Fulvivirga marina</name>
    <dbReference type="NCBI Taxonomy" id="2494733"/>
    <lineage>
        <taxon>Bacteria</taxon>
        <taxon>Pseudomonadati</taxon>
        <taxon>Bacteroidota</taxon>
        <taxon>Cytophagia</taxon>
        <taxon>Cytophagales</taxon>
        <taxon>Fulvivirgaceae</taxon>
        <taxon>Fulvivirga</taxon>
    </lineage>
</organism>
<protein>
    <submittedName>
        <fullName evidence="1">Uncharacterized protein</fullName>
    </submittedName>
</protein>
<gene>
    <name evidence="1" type="ORF">JMN32_15550</name>
</gene>
<keyword evidence="2" id="KW-1185">Reference proteome</keyword>
<proteinExistence type="predicted"/>
<reference evidence="1" key="1">
    <citation type="submission" date="2021-01" db="EMBL/GenBank/DDBJ databases">
        <title>Fulvivirga kasyanovii gen. nov., sp nov., a novel member of the phylum Bacteroidetes isolated from seawater in a mussel farm.</title>
        <authorList>
            <person name="Zhao L.-H."/>
            <person name="Wang Z.-J."/>
        </authorList>
    </citation>
    <scope>NUCLEOTIDE SEQUENCE</scope>
    <source>
        <strain evidence="1">29W222</strain>
    </source>
</reference>
<evidence type="ECO:0000313" key="2">
    <source>
        <dbReference type="Proteomes" id="UP000614216"/>
    </source>
</evidence>
<dbReference type="EMBL" id="JAEUGD010000053">
    <property type="protein sequence ID" value="MBL6447733.1"/>
    <property type="molecule type" value="Genomic_DNA"/>
</dbReference>
<name>A0A937FZA8_9BACT</name>
<evidence type="ECO:0000313" key="1">
    <source>
        <dbReference type="EMBL" id="MBL6447733.1"/>
    </source>
</evidence>
<accession>A0A937FZA8</accession>
<sequence>MKNVSMDRKAHPKRIHPAHIPKRMLNRIRGMMTGRIFRFCISGTS</sequence>
<comment type="caution">
    <text evidence="1">The sequence shown here is derived from an EMBL/GenBank/DDBJ whole genome shotgun (WGS) entry which is preliminary data.</text>
</comment>